<keyword evidence="4" id="KW-1185">Reference proteome</keyword>
<feature type="compositionally biased region" description="Low complexity" evidence="1">
    <location>
        <begin position="272"/>
        <end position="304"/>
    </location>
</feature>
<keyword evidence="2" id="KW-1133">Transmembrane helix</keyword>
<protein>
    <submittedName>
        <fullName evidence="3">Uncharacterized protein</fullName>
    </submittedName>
</protein>
<feature type="region of interest" description="Disordered" evidence="1">
    <location>
        <begin position="252"/>
        <end position="304"/>
    </location>
</feature>
<feature type="region of interest" description="Disordered" evidence="1">
    <location>
        <begin position="37"/>
        <end position="63"/>
    </location>
</feature>
<evidence type="ECO:0000313" key="4">
    <source>
        <dbReference type="Proteomes" id="UP000078512"/>
    </source>
</evidence>
<feature type="region of interest" description="Disordered" evidence="1">
    <location>
        <begin position="406"/>
        <end position="467"/>
    </location>
</feature>
<evidence type="ECO:0000256" key="1">
    <source>
        <dbReference type="SAM" id="MobiDB-lite"/>
    </source>
</evidence>
<dbReference type="OrthoDB" id="2448739at2759"/>
<feature type="compositionally biased region" description="Polar residues" evidence="1">
    <location>
        <begin position="457"/>
        <end position="467"/>
    </location>
</feature>
<proteinExistence type="predicted"/>
<name>A0A197KDT5_9FUNG</name>
<feature type="region of interest" description="Disordered" evidence="1">
    <location>
        <begin position="204"/>
        <end position="238"/>
    </location>
</feature>
<organism evidence="3 4">
    <name type="scientific">Linnemannia elongata AG-77</name>
    <dbReference type="NCBI Taxonomy" id="1314771"/>
    <lineage>
        <taxon>Eukaryota</taxon>
        <taxon>Fungi</taxon>
        <taxon>Fungi incertae sedis</taxon>
        <taxon>Mucoromycota</taxon>
        <taxon>Mortierellomycotina</taxon>
        <taxon>Mortierellomycetes</taxon>
        <taxon>Mortierellales</taxon>
        <taxon>Mortierellaceae</taxon>
        <taxon>Linnemannia</taxon>
    </lineage>
</organism>
<accession>A0A197KDT5</accession>
<evidence type="ECO:0000256" key="2">
    <source>
        <dbReference type="SAM" id="Phobius"/>
    </source>
</evidence>
<feature type="transmembrane region" description="Helical" evidence="2">
    <location>
        <begin position="303"/>
        <end position="326"/>
    </location>
</feature>
<keyword evidence="2" id="KW-0812">Transmembrane</keyword>
<feature type="region of interest" description="Disordered" evidence="1">
    <location>
        <begin position="528"/>
        <end position="549"/>
    </location>
</feature>
<gene>
    <name evidence="3" type="ORF">K457DRAFT_1891078</name>
</gene>
<sequence length="618" mass="64414">VPLSCCLFPPLPPLSSLHSGTNHPLLNDLTLILHTPSLPNNQPSTSNKTTYHQTKMRPSSSSHPLPLTSAILLFLVTLTTTPTLTLASITCESPTSGTTVNPGDSLTFRWGDSGSFPKSGDVYSADATVSCSGGSQVAKVTGISNGQSWTVPRDVLSTCGGGGGLQVTLSGSHYDLLHWTHWYSFEAQCGSVEVDPVPVTTTTTTTTTTTAATTMSSDAPVTTATTASGTTPTLSTATPTISVTSTVSGTIPGVLPPSAPGAANPLVTGLNSNSNDPSSPSSIISTSSSSPDSPSKTGGPSKAASGALGAVGGLAAIAILIFGLVLRKRRQRRRAREERWMDHNYSSPSMSEHKNSGAFNSGGGKDYAFSGPGAGGAAGLYTAYHNPDTTSSSASKSTEYVIAQPTTPADQKGDDDNDQQQQHEKSTPPIRPARTYQGDFDDPTTPWDGQLGYLQPFPSQQASTSIGATGENLDLGYEYIQDYIPSDPTYQHDNPNNNNRQLSMRASTQLPEDLEYYARLREASWPLPPTSLPHRRSHQPHPDACDADASGAGTSLFRNRCDAKAATAGGDQLLALNSDSVDIDVVGNGGGGGNGNASTTASAAAAADRHRLLSMRYL</sequence>
<dbReference type="AlphaFoldDB" id="A0A197KDT5"/>
<keyword evidence="2" id="KW-0472">Membrane</keyword>
<feature type="non-terminal residue" evidence="3">
    <location>
        <position position="1"/>
    </location>
</feature>
<reference evidence="3 4" key="1">
    <citation type="submission" date="2016-05" db="EMBL/GenBank/DDBJ databases">
        <title>Genome sequencing reveals origins of a unique bacterial endosymbiosis in the earliest lineages of terrestrial Fungi.</title>
        <authorList>
            <consortium name="DOE Joint Genome Institute"/>
            <person name="Uehling J."/>
            <person name="Gryganskyi A."/>
            <person name="Hameed K."/>
            <person name="Tschaplinski T."/>
            <person name="Misztal P."/>
            <person name="Wu S."/>
            <person name="Desiro A."/>
            <person name="Vande Pol N."/>
            <person name="Du Z.-Y."/>
            <person name="Zienkiewicz A."/>
            <person name="Zienkiewicz K."/>
            <person name="Morin E."/>
            <person name="Tisserant E."/>
            <person name="Splivallo R."/>
            <person name="Hainaut M."/>
            <person name="Henrissat B."/>
            <person name="Ohm R."/>
            <person name="Kuo A."/>
            <person name="Yan J."/>
            <person name="Lipzen A."/>
            <person name="Nolan M."/>
            <person name="Labutti K."/>
            <person name="Barry K."/>
            <person name="Goldstein A."/>
            <person name="Labbe J."/>
            <person name="Schadt C."/>
            <person name="Tuskan G."/>
            <person name="Grigoriev I."/>
            <person name="Martin F."/>
            <person name="Vilgalys R."/>
            <person name="Bonito G."/>
        </authorList>
    </citation>
    <scope>NUCLEOTIDE SEQUENCE [LARGE SCALE GENOMIC DNA]</scope>
    <source>
        <strain evidence="3 4">AG-77</strain>
    </source>
</reference>
<feature type="compositionally biased region" description="Polar residues" evidence="1">
    <location>
        <begin position="37"/>
        <end position="57"/>
    </location>
</feature>
<dbReference type="EMBL" id="KV442013">
    <property type="protein sequence ID" value="OAQ35665.1"/>
    <property type="molecule type" value="Genomic_DNA"/>
</dbReference>
<dbReference type="Proteomes" id="UP000078512">
    <property type="component" value="Unassembled WGS sequence"/>
</dbReference>
<evidence type="ECO:0000313" key="3">
    <source>
        <dbReference type="EMBL" id="OAQ35665.1"/>
    </source>
</evidence>
<feature type="region of interest" description="Disordered" evidence="1">
    <location>
        <begin position="335"/>
        <end position="358"/>
    </location>
</feature>